<dbReference type="EMBL" id="AOCK01000001">
    <property type="protein sequence ID" value="EMR00330.1"/>
    <property type="molecule type" value="Genomic_DNA"/>
</dbReference>
<name>M7NEV2_9MICC</name>
<protein>
    <submittedName>
        <fullName evidence="3">Coenzyme F420-dependent NADP oxidoreductase</fullName>
    </submittedName>
</protein>
<dbReference type="InterPro" id="IPR028939">
    <property type="entry name" value="P5C_Rdtase_cat_N"/>
</dbReference>
<gene>
    <name evidence="3" type="ORF">ADIAG_00337</name>
</gene>
<dbReference type="GO" id="GO:0016491">
    <property type="term" value="F:oxidoreductase activity"/>
    <property type="evidence" value="ECO:0007669"/>
    <property type="project" value="UniProtKB-KW"/>
</dbReference>
<dbReference type="Pfam" id="PF03807">
    <property type="entry name" value="F420_oxidored"/>
    <property type="match status" value="1"/>
</dbReference>
<evidence type="ECO:0000259" key="2">
    <source>
        <dbReference type="Pfam" id="PF03807"/>
    </source>
</evidence>
<feature type="domain" description="Pyrroline-5-carboxylate reductase catalytic N-terminal" evidence="2">
    <location>
        <begin position="55"/>
        <end position="144"/>
    </location>
</feature>
<dbReference type="InterPro" id="IPR051267">
    <property type="entry name" value="STEAP_metalloreductase"/>
</dbReference>
<dbReference type="Proteomes" id="UP000012015">
    <property type="component" value="Unassembled WGS sequence"/>
</dbReference>
<proteinExistence type="predicted"/>
<evidence type="ECO:0000313" key="3">
    <source>
        <dbReference type="EMBL" id="EMR00330.1"/>
    </source>
</evidence>
<comment type="caution">
    <text evidence="3">The sequence shown here is derived from an EMBL/GenBank/DDBJ whole genome shotgun (WGS) entry which is preliminary data.</text>
</comment>
<dbReference type="Gene3D" id="3.40.50.720">
    <property type="entry name" value="NAD(P)-binding Rossmann-like Domain"/>
    <property type="match status" value="1"/>
</dbReference>
<dbReference type="PATRIC" id="fig|1276920.7.peg.331"/>
<organism evidence="3 4">
    <name type="scientific">Paeniglutamicibacter gangotriensis Lz1y</name>
    <dbReference type="NCBI Taxonomy" id="1276920"/>
    <lineage>
        <taxon>Bacteria</taxon>
        <taxon>Bacillati</taxon>
        <taxon>Actinomycetota</taxon>
        <taxon>Actinomycetes</taxon>
        <taxon>Micrococcales</taxon>
        <taxon>Micrococcaceae</taxon>
        <taxon>Paeniglutamicibacter</taxon>
    </lineage>
</organism>
<accession>M7NEV2</accession>
<dbReference type="STRING" id="1276920.ADIAG_00337"/>
<dbReference type="InterPro" id="IPR036291">
    <property type="entry name" value="NAD(P)-bd_dom_sf"/>
</dbReference>
<dbReference type="SUPFAM" id="SSF51735">
    <property type="entry name" value="NAD(P)-binding Rossmann-fold domains"/>
    <property type="match status" value="1"/>
</dbReference>
<dbReference type="AlphaFoldDB" id="M7NEV2"/>
<reference evidence="3 4" key="1">
    <citation type="journal article" date="2013" name="Genome Announc.">
        <title>Draft Genome Sequence of Arthrobacter gangotriensis Strain Lz1yT, Isolated from a Penguin Rookery Soil Sample Collected in Antarctica, near the Indian Station Dakshin Gangotri.</title>
        <authorList>
            <person name="Shivaji S."/>
            <person name="Ara S."/>
            <person name="Bandi S."/>
            <person name="Singh A."/>
            <person name="Kumar Pinnaka A."/>
        </authorList>
    </citation>
    <scope>NUCLEOTIDE SEQUENCE [LARGE SCALE GENOMIC DNA]</scope>
    <source>
        <strain evidence="3 4">Lz1y</strain>
    </source>
</reference>
<dbReference type="eggNOG" id="COG2085">
    <property type="taxonomic scope" value="Bacteria"/>
</dbReference>
<keyword evidence="4" id="KW-1185">Reference proteome</keyword>
<dbReference type="PANTHER" id="PTHR14239">
    <property type="entry name" value="DUDULIN-RELATED"/>
    <property type="match status" value="1"/>
</dbReference>
<evidence type="ECO:0000313" key="4">
    <source>
        <dbReference type="Proteomes" id="UP000012015"/>
    </source>
</evidence>
<sequence length="265" mass="28279">MGFGCRPVIDRAAAELSCHVRGRRTIVHPRSIGSWRNLPSGNGRAGGTVEGGMTTIGIIGAGHIGSQIARKAVELGYDVVIGNSRGPETLADLVAELGPRARAATAAEAGAAGDFAVVTIPLKNYKDLPAAELAGKVVIDTINYYFERDGHVAALDTGEATTSGLVQQHLKESKVAKGFNHIPARDITTAGTPSGRENRRALATASNHEDATELVTRFYDEFGFDTVNIGPLSESWKVERDRPAYVVRQNVQELRENLAKAARLP</sequence>
<evidence type="ECO:0000256" key="1">
    <source>
        <dbReference type="ARBA" id="ARBA00023002"/>
    </source>
</evidence>
<keyword evidence="1" id="KW-0560">Oxidoreductase</keyword>